<organism evidence="1">
    <name type="scientific">viral metagenome</name>
    <dbReference type="NCBI Taxonomy" id="1070528"/>
    <lineage>
        <taxon>unclassified sequences</taxon>
        <taxon>metagenomes</taxon>
        <taxon>organismal metagenomes</taxon>
    </lineage>
</organism>
<sequence>MVQTIYIEPNTGNLGIGTATPLQPLHIQGGCIISGNVGIGTTNPLQPLHVINTILTSNITLGTATLSSPLGAMPMFACRAWVNFDGTSAGTNPFSLPIIAKGNVTSVIRNSTGNYTVNYTTSMPSTSYASIITFDGTTTSAITGQARIDNKTTSNIIFGCFRLGSSAAGGGSTADLAFNSPGVSLAIFM</sequence>
<dbReference type="AlphaFoldDB" id="A0A6C0CTQ6"/>
<protein>
    <submittedName>
        <fullName evidence="1">Uncharacterized protein</fullName>
    </submittedName>
</protein>
<dbReference type="EMBL" id="MN739479">
    <property type="protein sequence ID" value="QHT07069.1"/>
    <property type="molecule type" value="Genomic_DNA"/>
</dbReference>
<name>A0A6C0CTQ6_9ZZZZ</name>
<accession>A0A6C0CTQ6</accession>
<proteinExistence type="predicted"/>
<evidence type="ECO:0000313" key="1">
    <source>
        <dbReference type="EMBL" id="QHT07069.1"/>
    </source>
</evidence>
<reference evidence="1" key="1">
    <citation type="journal article" date="2020" name="Nature">
        <title>Giant virus diversity and host interactions through global metagenomics.</title>
        <authorList>
            <person name="Schulz F."/>
            <person name="Roux S."/>
            <person name="Paez-Espino D."/>
            <person name="Jungbluth S."/>
            <person name="Walsh D.A."/>
            <person name="Denef V.J."/>
            <person name="McMahon K.D."/>
            <person name="Konstantinidis K.T."/>
            <person name="Eloe-Fadrosh E.A."/>
            <person name="Kyrpides N.C."/>
            <person name="Woyke T."/>
        </authorList>
    </citation>
    <scope>NUCLEOTIDE SEQUENCE</scope>
    <source>
        <strain evidence="1">GVMAG-M-3300021962-46</strain>
    </source>
</reference>